<evidence type="ECO:0000313" key="3">
    <source>
        <dbReference type="Proteomes" id="UP000007434"/>
    </source>
</evidence>
<dbReference type="KEGG" id="has:Halsa_0432"/>
<protein>
    <submittedName>
        <fullName evidence="2">Uncharacterized protein</fullName>
    </submittedName>
</protein>
<keyword evidence="3" id="KW-1185">Reference proteome</keyword>
<dbReference type="Proteomes" id="UP000007434">
    <property type="component" value="Chromosome"/>
</dbReference>
<dbReference type="Gene3D" id="2.40.160.20">
    <property type="match status" value="1"/>
</dbReference>
<gene>
    <name evidence="2" type="ordered locus">Halsa_0432</name>
</gene>
<organism evidence="2 3">
    <name type="scientific">Halanaerobium hydrogeniformans</name>
    <name type="common">Halanaerobium sp. (strain sapolanicus)</name>
    <dbReference type="NCBI Taxonomy" id="656519"/>
    <lineage>
        <taxon>Bacteria</taxon>
        <taxon>Bacillati</taxon>
        <taxon>Bacillota</taxon>
        <taxon>Clostridia</taxon>
        <taxon>Halanaerobiales</taxon>
        <taxon>Halanaerobiaceae</taxon>
        <taxon>Halanaerobium</taxon>
    </lineage>
</organism>
<name>E4RP81_HALHG</name>
<dbReference type="AlphaFoldDB" id="E4RP81"/>
<reference evidence="2 3" key="1">
    <citation type="submission" date="2010-11" db="EMBL/GenBank/DDBJ databases">
        <title>Complete sequence of Halanaerobium sp. sapolanicus.</title>
        <authorList>
            <consortium name="US DOE Joint Genome Institute"/>
            <person name="Lucas S."/>
            <person name="Copeland A."/>
            <person name="Lapidus A."/>
            <person name="Cheng J.-F."/>
            <person name="Bruce D."/>
            <person name="Goodwin L."/>
            <person name="Pitluck S."/>
            <person name="Davenport K."/>
            <person name="Detter J.C."/>
            <person name="Han C."/>
            <person name="Tapia R."/>
            <person name="Land M."/>
            <person name="Hauser L."/>
            <person name="Jeffries C."/>
            <person name="Kyrpides N."/>
            <person name="Ivanova N."/>
            <person name="Mikhailova N."/>
            <person name="Begemann M.B."/>
            <person name="Mormile M.R."/>
            <person name="Wall J.D."/>
            <person name="Elias D.A."/>
            <person name="Woyke T."/>
        </authorList>
    </citation>
    <scope>NUCLEOTIDE SEQUENCE [LARGE SCALE GENOMIC DNA]</scope>
    <source>
        <strain evidence="3">sapolanicus</strain>
    </source>
</reference>
<dbReference type="InterPro" id="IPR011250">
    <property type="entry name" value="OMP/PagP_B-barrel"/>
</dbReference>
<accession>E4RP81</accession>
<keyword evidence="1" id="KW-0732">Signal</keyword>
<evidence type="ECO:0000256" key="1">
    <source>
        <dbReference type="SAM" id="SignalP"/>
    </source>
</evidence>
<feature type="chain" id="PRO_5003185614" evidence="1">
    <location>
        <begin position="25"/>
        <end position="246"/>
    </location>
</feature>
<dbReference type="OrthoDB" id="2111341at2"/>
<dbReference type="HOGENOM" id="CLU_1127827_0_0_9"/>
<dbReference type="SUPFAM" id="SSF56925">
    <property type="entry name" value="OMPA-like"/>
    <property type="match status" value="1"/>
</dbReference>
<feature type="signal peptide" evidence="1">
    <location>
        <begin position="1"/>
        <end position="24"/>
    </location>
</feature>
<dbReference type="STRING" id="656519.Halsa_0432"/>
<dbReference type="EMBL" id="CP002304">
    <property type="protein sequence ID" value="ADQ13906.1"/>
    <property type="molecule type" value="Genomic_DNA"/>
</dbReference>
<dbReference type="RefSeq" id="WP_013405012.1">
    <property type="nucleotide sequence ID" value="NC_014654.1"/>
</dbReference>
<proteinExistence type="predicted"/>
<evidence type="ECO:0000313" key="2">
    <source>
        <dbReference type="EMBL" id="ADQ13906.1"/>
    </source>
</evidence>
<dbReference type="eggNOG" id="COG3637">
    <property type="taxonomic scope" value="Bacteria"/>
</dbReference>
<sequence length="246" mass="27382">MKTKISLLVLVLVMVALLSGSAAASDWQLIGGFNITNVTLDTYNETIRDLNNIAETGVLGGNQLFTPSNVEKMDEIDRVPLIYLGVKRPINDNWDLNIRYEYIFGEVEQSYDAEEVNNSGIQGPHEGSIAVDLHGLTFLADYNIDENWYLSGGIGYHWGTKTTDLEGAVYQTLDASPDSKLEAGKNDYDLSNGISVRAGVGYVRDFADNWDINAKIDYLYIELEDEQQGNIYSRGFSYTIGLGYDF</sequence>
<reference evidence="2 3" key="2">
    <citation type="journal article" date="2011" name="J. Bacteriol.">
        <title>Complete Genome Sequence of the Haloalkaliphilic, Hydrogen Producing Halanaerobium hydrogenoformans.</title>
        <authorList>
            <person name="Brown S.D."/>
            <person name="Begemann M.B."/>
            <person name="Mormile M.R."/>
            <person name="Wall J.D."/>
            <person name="Han C.S."/>
            <person name="Goodwin L.A."/>
            <person name="Pitluck S."/>
            <person name="Land M.L."/>
            <person name="Hauser L.J."/>
            <person name="Elias D.A."/>
        </authorList>
    </citation>
    <scope>NUCLEOTIDE SEQUENCE [LARGE SCALE GENOMIC DNA]</scope>
    <source>
        <strain evidence="3">sapolanicus</strain>
    </source>
</reference>